<dbReference type="AlphaFoldDB" id="A0A0L0TF41"/>
<evidence type="ECO:0000313" key="3">
    <source>
        <dbReference type="Proteomes" id="UP000054350"/>
    </source>
</evidence>
<protein>
    <submittedName>
        <fullName evidence="2">Uncharacterized protein</fullName>
    </submittedName>
</protein>
<organism evidence="2 3">
    <name type="scientific">Allomyces macrogynus (strain ATCC 38327)</name>
    <name type="common">Allomyces javanicus var. macrogynus</name>
    <dbReference type="NCBI Taxonomy" id="578462"/>
    <lineage>
        <taxon>Eukaryota</taxon>
        <taxon>Fungi</taxon>
        <taxon>Fungi incertae sedis</taxon>
        <taxon>Blastocladiomycota</taxon>
        <taxon>Blastocladiomycetes</taxon>
        <taxon>Blastocladiales</taxon>
        <taxon>Blastocladiaceae</taxon>
        <taxon>Allomyces</taxon>
    </lineage>
</organism>
<reference evidence="3" key="2">
    <citation type="submission" date="2009-11" db="EMBL/GenBank/DDBJ databases">
        <title>The Genome Sequence of Allomyces macrogynus strain ATCC 38327.</title>
        <authorList>
            <consortium name="The Broad Institute Genome Sequencing Platform"/>
            <person name="Russ C."/>
            <person name="Cuomo C."/>
            <person name="Shea T."/>
            <person name="Young S.K."/>
            <person name="Zeng Q."/>
            <person name="Koehrsen M."/>
            <person name="Haas B."/>
            <person name="Borodovsky M."/>
            <person name="Guigo R."/>
            <person name="Alvarado L."/>
            <person name="Berlin A."/>
            <person name="Borenstein D."/>
            <person name="Chen Z."/>
            <person name="Engels R."/>
            <person name="Freedman E."/>
            <person name="Gellesch M."/>
            <person name="Goldberg J."/>
            <person name="Griggs A."/>
            <person name="Gujja S."/>
            <person name="Heiman D."/>
            <person name="Hepburn T."/>
            <person name="Howarth C."/>
            <person name="Jen D."/>
            <person name="Larson L."/>
            <person name="Lewis B."/>
            <person name="Mehta T."/>
            <person name="Park D."/>
            <person name="Pearson M."/>
            <person name="Roberts A."/>
            <person name="Saif S."/>
            <person name="Shenoy N."/>
            <person name="Sisk P."/>
            <person name="Stolte C."/>
            <person name="Sykes S."/>
            <person name="Walk T."/>
            <person name="White J."/>
            <person name="Yandava C."/>
            <person name="Burger G."/>
            <person name="Gray M.W."/>
            <person name="Holland P.W.H."/>
            <person name="King N."/>
            <person name="Lang F.B.F."/>
            <person name="Roger A.J."/>
            <person name="Ruiz-Trillo I."/>
            <person name="Lander E."/>
            <person name="Nusbaum C."/>
        </authorList>
    </citation>
    <scope>NUCLEOTIDE SEQUENCE [LARGE SCALE GENOMIC DNA]</scope>
    <source>
        <strain evidence="3">ATCC 38327</strain>
    </source>
</reference>
<name>A0A0L0TF41_ALLM3</name>
<dbReference type="VEuPathDB" id="FungiDB:AMAG_17403"/>
<proteinExistence type="predicted"/>
<dbReference type="Proteomes" id="UP000054350">
    <property type="component" value="Unassembled WGS sequence"/>
</dbReference>
<accession>A0A0L0TF41</accession>
<evidence type="ECO:0000313" key="2">
    <source>
        <dbReference type="EMBL" id="KNE73214.1"/>
    </source>
</evidence>
<gene>
    <name evidence="2" type="ORF">AMAG_17403</name>
</gene>
<dbReference type="EMBL" id="GG745391">
    <property type="protein sequence ID" value="KNE73214.1"/>
    <property type="molecule type" value="Genomic_DNA"/>
</dbReference>
<feature type="compositionally biased region" description="Basic and acidic residues" evidence="1">
    <location>
        <begin position="122"/>
        <end position="131"/>
    </location>
</feature>
<feature type="compositionally biased region" description="Low complexity" evidence="1">
    <location>
        <begin position="105"/>
        <end position="114"/>
    </location>
</feature>
<evidence type="ECO:0000256" key="1">
    <source>
        <dbReference type="SAM" id="MobiDB-lite"/>
    </source>
</evidence>
<sequence length="302" mass="31876">MVDDTAAVVPGLHGFANVLREVDTRSHAVLSDLGPRWNAAADAAASADAEQADAAQGVGRGAVAPAVPRENGARRAHPDPAAAAPPPQLIDPAVVAPAPQPPRPLLATPAPAGRARPRKRPRSDGHDDTSRRRPRTRSGNNSSGDEDPGAATDANSTAGNDDRPRAAGRAPIPIDAAVLVRLARDDFGKLISSPNSVYTISQDRNDTVPLREIRAALGRKIDGRIPWDNEFLESIGVTKERMRFCTACGHAPYTVRTRCCDGWTEKGGVISGVVVFGVRRRRHGPAPPVQDKVENGAVESAD</sequence>
<reference evidence="2 3" key="1">
    <citation type="submission" date="2009-11" db="EMBL/GenBank/DDBJ databases">
        <title>Annotation of Allomyces macrogynus ATCC 38327.</title>
        <authorList>
            <consortium name="The Broad Institute Genome Sequencing Platform"/>
            <person name="Russ C."/>
            <person name="Cuomo C."/>
            <person name="Burger G."/>
            <person name="Gray M.W."/>
            <person name="Holland P.W.H."/>
            <person name="King N."/>
            <person name="Lang F.B.F."/>
            <person name="Roger A.J."/>
            <person name="Ruiz-Trillo I."/>
            <person name="Young S.K."/>
            <person name="Zeng Q."/>
            <person name="Gargeya S."/>
            <person name="Fitzgerald M."/>
            <person name="Haas B."/>
            <person name="Abouelleil A."/>
            <person name="Alvarado L."/>
            <person name="Arachchi H.M."/>
            <person name="Berlin A."/>
            <person name="Chapman S.B."/>
            <person name="Gearin G."/>
            <person name="Goldberg J."/>
            <person name="Griggs A."/>
            <person name="Gujja S."/>
            <person name="Hansen M."/>
            <person name="Heiman D."/>
            <person name="Howarth C."/>
            <person name="Larimer J."/>
            <person name="Lui A."/>
            <person name="MacDonald P.J.P."/>
            <person name="McCowen C."/>
            <person name="Montmayeur A."/>
            <person name="Murphy C."/>
            <person name="Neiman D."/>
            <person name="Pearson M."/>
            <person name="Priest M."/>
            <person name="Roberts A."/>
            <person name="Saif S."/>
            <person name="Shea T."/>
            <person name="Sisk P."/>
            <person name="Stolte C."/>
            <person name="Sykes S."/>
            <person name="Wortman J."/>
            <person name="Nusbaum C."/>
            <person name="Birren B."/>
        </authorList>
    </citation>
    <scope>NUCLEOTIDE SEQUENCE [LARGE SCALE GENOMIC DNA]</scope>
    <source>
        <strain evidence="2 3">ATCC 38327</strain>
    </source>
</reference>
<feature type="region of interest" description="Disordered" evidence="1">
    <location>
        <begin position="71"/>
        <end position="169"/>
    </location>
</feature>
<keyword evidence="3" id="KW-1185">Reference proteome</keyword>